<dbReference type="EMBL" id="CP158367">
    <property type="protein sequence ID" value="XBX73966.1"/>
    <property type="molecule type" value="Genomic_DNA"/>
</dbReference>
<dbReference type="InterPro" id="IPR008988">
    <property type="entry name" value="Transcriptional_repressor_C"/>
</dbReference>
<protein>
    <submittedName>
        <fullName evidence="3">FeoA family protein</fullName>
    </submittedName>
</protein>
<dbReference type="Pfam" id="PF04023">
    <property type="entry name" value="FeoA"/>
    <property type="match status" value="1"/>
</dbReference>
<reference evidence="3" key="2">
    <citation type="submission" date="2024-06" db="EMBL/GenBank/DDBJ databases">
        <authorList>
            <person name="Petrova K.O."/>
            <person name="Toshchakov S.V."/>
            <person name="Boltjanskaja Y.V."/>
            <person name="Kevbrin V."/>
        </authorList>
    </citation>
    <scope>NUCLEOTIDE SEQUENCE</scope>
    <source>
        <strain evidence="3">Z-910T</strain>
    </source>
</reference>
<accession>A0AAU7VJ48</accession>
<proteinExistence type="predicted"/>
<evidence type="ECO:0000259" key="2">
    <source>
        <dbReference type="SMART" id="SM00899"/>
    </source>
</evidence>
<gene>
    <name evidence="3" type="ORF">PRVXT_001985</name>
</gene>
<organism evidence="3">
    <name type="scientific">Proteinivorax tanatarense</name>
    <dbReference type="NCBI Taxonomy" id="1260629"/>
    <lineage>
        <taxon>Bacteria</taxon>
        <taxon>Bacillati</taxon>
        <taxon>Bacillota</taxon>
        <taxon>Clostridia</taxon>
        <taxon>Eubacteriales</taxon>
        <taxon>Proteinivoracaceae</taxon>
        <taxon>Proteinivorax</taxon>
    </lineage>
</organism>
<dbReference type="RefSeq" id="WP_350342727.1">
    <property type="nucleotide sequence ID" value="NZ_CP158367.1"/>
</dbReference>
<keyword evidence="1" id="KW-0408">Iron</keyword>
<dbReference type="SMART" id="SM00899">
    <property type="entry name" value="FeoA"/>
    <property type="match status" value="1"/>
</dbReference>
<dbReference type="GO" id="GO:0046914">
    <property type="term" value="F:transition metal ion binding"/>
    <property type="evidence" value="ECO:0007669"/>
    <property type="project" value="InterPro"/>
</dbReference>
<dbReference type="PANTHER" id="PTHR43151:SF1">
    <property type="entry name" value="SSR2333 PROTEIN"/>
    <property type="match status" value="1"/>
</dbReference>
<dbReference type="SUPFAM" id="SSF50037">
    <property type="entry name" value="C-terminal domain of transcriptional repressors"/>
    <property type="match status" value="1"/>
</dbReference>
<dbReference type="InterPro" id="IPR038157">
    <property type="entry name" value="FeoA_core_dom"/>
</dbReference>
<dbReference type="InterPro" id="IPR007167">
    <property type="entry name" value="Fe-transptr_FeoA-like"/>
</dbReference>
<feature type="domain" description="Ferrous iron transporter FeoA-like" evidence="2">
    <location>
        <begin position="1"/>
        <end position="71"/>
    </location>
</feature>
<evidence type="ECO:0000256" key="1">
    <source>
        <dbReference type="ARBA" id="ARBA00023004"/>
    </source>
</evidence>
<sequence>MRLTQLKPGQKAFIKRVNDKKSRGQITRFGLTFGAEIHCIKNIKKGPVIINVDNIFLAIGYRLAHEIVVGRQKNEKANYSFSWKS</sequence>
<reference evidence="3" key="1">
    <citation type="journal article" date="2013" name="Extremophiles">
        <title>Proteinivorax tanatarense gen. nov., sp. nov., an anaerobic, haloalkaliphilic, proteolytic bacterium isolated from a decaying algal bloom, and proposal of Proteinivoraceae fam. nov.</title>
        <authorList>
            <person name="Kevbrin V."/>
            <person name="Boltyanskaya Y."/>
            <person name="Zhilina T."/>
            <person name="Kolganova T."/>
            <person name="Lavrentjeva E."/>
            <person name="Kuznetsov B."/>
        </authorList>
    </citation>
    <scope>NUCLEOTIDE SEQUENCE</scope>
    <source>
        <strain evidence="3">Z-910T</strain>
    </source>
</reference>
<name>A0AAU7VJ48_9FIRM</name>
<dbReference type="Gene3D" id="2.30.30.90">
    <property type="match status" value="1"/>
</dbReference>
<dbReference type="PANTHER" id="PTHR43151">
    <property type="entry name" value="FEOA FAMILY PROTEIN"/>
    <property type="match status" value="1"/>
</dbReference>
<dbReference type="InterPro" id="IPR053184">
    <property type="entry name" value="FeoA-like"/>
</dbReference>
<evidence type="ECO:0000313" key="3">
    <source>
        <dbReference type="EMBL" id="XBX73966.1"/>
    </source>
</evidence>
<dbReference type="AlphaFoldDB" id="A0AAU7VJ48"/>